<feature type="region of interest" description="Disordered" evidence="1">
    <location>
        <begin position="1"/>
        <end position="24"/>
    </location>
</feature>
<dbReference type="Proteomes" id="UP000314294">
    <property type="component" value="Unassembled WGS sequence"/>
</dbReference>
<name>A0A4Z2G4Q2_9TELE</name>
<proteinExistence type="predicted"/>
<evidence type="ECO:0000256" key="1">
    <source>
        <dbReference type="SAM" id="MobiDB-lite"/>
    </source>
</evidence>
<evidence type="ECO:0000313" key="2">
    <source>
        <dbReference type="EMBL" id="TNN48518.1"/>
    </source>
</evidence>
<protein>
    <submittedName>
        <fullName evidence="2">Uncharacterized protein</fullName>
    </submittedName>
</protein>
<gene>
    <name evidence="2" type="ORF">EYF80_041262</name>
</gene>
<keyword evidence="3" id="KW-1185">Reference proteome</keyword>
<reference evidence="2 3" key="1">
    <citation type="submission" date="2019-03" db="EMBL/GenBank/DDBJ databases">
        <title>First draft genome of Liparis tanakae, snailfish: a comprehensive survey of snailfish specific genes.</title>
        <authorList>
            <person name="Kim W."/>
            <person name="Song I."/>
            <person name="Jeong J.-H."/>
            <person name="Kim D."/>
            <person name="Kim S."/>
            <person name="Ryu S."/>
            <person name="Song J.Y."/>
            <person name="Lee S.K."/>
        </authorList>
    </citation>
    <scope>NUCLEOTIDE SEQUENCE [LARGE SCALE GENOMIC DNA]</scope>
    <source>
        <tissue evidence="2">Muscle</tissue>
    </source>
</reference>
<dbReference type="EMBL" id="SRLO01000693">
    <property type="protein sequence ID" value="TNN48518.1"/>
    <property type="molecule type" value="Genomic_DNA"/>
</dbReference>
<dbReference type="AlphaFoldDB" id="A0A4Z2G4Q2"/>
<evidence type="ECO:0000313" key="3">
    <source>
        <dbReference type="Proteomes" id="UP000314294"/>
    </source>
</evidence>
<organism evidence="2 3">
    <name type="scientific">Liparis tanakae</name>
    <name type="common">Tanaka's snailfish</name>
    <dbReference type="NCBI Taxonomy" id="230148"/>
    <lineage>
        <taxon>Eukaryota</taxon>
        <taxon>Metazoa</taxon>
        <taxon>Chordata</taxon>
        <taxon>Craniata</taxon>
        <taxon>Vertebrata</taxon>
        <taxon>Euteleostomi</taxon>
        <taxon>Actinopterygii</taxon>
        <taxon>Neopterygii</taxon>
        <taxon>Teleostei</taxon>
        <taxon>Neoteleostei</taxon>
        <taxon>Acanthomorphata</taxon>
        <taxon>Eupercaria</taxon>
        <taxon>Perciformes</taxon>
        <taxon>Cottioidei</taxon>
        <taxon>Cottales</taxon>
        <taxon>Liparidae</taxon>
        <taxon>Liparis</taxon>
    </lineage>
</organism>
<sequence>MVSTKLAVPLAGSAGEQTTTNPPCNVGPYMELSISVSKCGQVPGRHREMGVSLDHRAGQSAHTTHSCSIYHGPLV</sequence>
<comment type="caution">
    <text evidence="2">The sequence shown here is derived from an EMBL/GenBank/DDBJ whole genome shotgun (WGS) entry which is preliminary data.</text>
</comment>
<accession>A0A4Z2G4Q2</accession>